<dbReference type="GeneID" id="104606914"/>
<dbReference type="Proteomes" id="UP000189703">
    <property type="component" value="Unplaced"/>
</dbReference>
<evidence type="ECO:0000313" key="1">
    <source>
        <dbReference type="Proteomes" id="UP000189703"/>
    </source>
</evidence>
<dbReference type="PANTHER" id="PTHR33929:SF1">
    <property type="entry name" value="MEMBRANE-ASSOCIATED KINASE REGULATOR 2-RELATED"/>
    <property type="match status" value="1"/>
</dbReference>
<dbReference type="OrthoDB" id="689803at2759"/>
<sequence length="96" mass="10348">MSYHKQGNLPAGLRVVCKHLGKSRLASSAVAAVQPVGFQARRCDDSLLQQQDGIQSAILHCKRSFNASRDSETSLLSQCASDPSHEMSICSSRNSS</sequence>
<dbReference type="AlphaFoldDB" id="A0A1U8B4F2"/>
<name>A0A1U8B4F2_NELNU</name>
<organism evidence="1 2">
    <name type="scientific">Nelumbo nucifera</name>
    <name type="common">Sacred lotus</name>
    <dbReference type="NCBI Taxonomy" id="4432"/>
    <lineage>
        <taxon>Eukaryota</taxon>
        <taxon>Viridiplantae</taxon>
        <taxon>Streptophyta</taxon>
        <taxon>Embryophyta</taxon>
        <taxon>Tracheophyta</taxon>
        <taxon>Spermatophyta</taxon>
        <taxon>Magnoliopsida</taxon>
        <taxon>Proteales</taxon>
        <taxon>Nelumbonaceae</taxon>
        <taxon>Nelumbo</taxon>
    </lineage>
</organism>
<dbReference type="KEGG" id="nnu:104606914"/>
<keyword evidence="1" id="KW-1185">Reference proteome</keyword>
<dbReference type="OMA" id="QARRCDD"/>
<reference evidence="2" key="1">
    <citation type="submission" date="2025-08" db="UniProtKB">
        <authorList>
            <consortium name="RefSeq"/>
        </authorList>
    </citation>
    <scope>IDENTIFICATION</scope>
</reference>
<dbReference type="InterPro" id="IPR039619">
    <property type="entry name" value="MAKR2/5"/>
</dbReference>
<evidence type="ECO:0000313" key="2">
    <source>
        <dbReference type="RefSeq" id="XP_010270646.1"/>
    </source>
</evidence>
<accession>A0A1U8B4F2</accession>
<dbReference type="eggNOG" id="ENOG502QRKI">
    <property type="taxonomic scope" value="Eukaryota"/>
</dbReference>
<protein>
    <submittedName>
        <fullName evidence="2">Probable membrane-associated kinase regulator 2</fullName>
    </submittedName>
</protein>
<dbReference type="GO" id="GO:0016301">
    <property type="term" value="F:kinase activity"/>
    <property type="evidence" value="ECO:0007669"/>
    <property type="project" value="UniProtKB-KW"/>
</dbReference>
<keyword evidence="2" id="KW-0418">Kinase</keyword>
<dbReference type="GO" id="GO:0005886">
    <property type="term" value="C:plasma membrane"/>
    <property type="evidence" value="ECO:0007669"/>
    <property type="project" value="InterPro"/>
</dbReference>
<keyword evidence="2" id="KW-0808">Transferase</keyword>
<dbReference type="PANTHER" id="PTHR33929">
    <property type="entry name" value="MEMBRANE-ASSOCIATED KINASE REGULATOR 2-RELATED"/>
    <property type="match status" value="1"/>
</dbReference>
<proteinExistence type="predicted"/>
<gene>
    <name evidence="2" type="primary">LOC104606914</name>
</gene>
<dbReference type="RefSeq" id="XP_010270646.1">
    <property type="nucleotide sequence ID" value="XM_010272344.2"/>
</dbReference>
<dbReference type="InParanoid" id="A0A1U8B4F2"/>